<dbReference type="AlphaFoldDB" id="A0AAD7R1U7"/>
<evidence type="ECO:0000256" key="4">
    <source>
        <dbReference type="PROSITE-ProRule" id="PRU00024"/>
    </source>
</evidence>
<organism evidence="6 7">
    <name type="scientific">Aldrovandia affinis</name>
    <dbReference type="NCBI Taxonomy" id="143900"/>
    <lineage>
        <taxon>Eukaryota</taxon>
        <taxon>Metazoa</taxon>
        <taxon>Chordata</taxon>
        <taxon>Craniata</taxon>
        <taxon>Vertebrata</taxon>
        <taxon>Euteleostomi</taxon>
        <taxon>Actinopterygii</taxon>
        <taxon>Neopterygii</taxon>
        <taxon>Teleostei</taxon>
        <taxon>Notacanthiformes</taxon>
        <taxon>Halosauridae</taxon>
        <taxon>Aldrovandia</taxon>
    </lineage>
</organism>
<dbReference type="Gene3D" id="3.30.160.60">
    <property type="entry name" value="Classic Zinc Finger"/>
    <property type="match status" value="1"/>
</dbReference>
<dbReference type="EMBL" id="JAINUG010001334">
    <property type="protein sequence ID" value="KAJ8357886.1"/>
    <property type="molecule type" value="Genomic_DNA"/>
</dbReference>
<dbReference type="PANTHER" id="PTHR25465">
    <property type="entry name" value="B-BOX DOMAIN CONTAINING"/>
    <property type="match status" value="1"/>
</dbReference>
<evidence type="ECO:0000259" key="5">
    <source>
        <dbReference type="PROSITE" id="PS50119"/>
    </source>
</evidence>
<comment type="caution">
    <text evidence="6">The sequence shown here is derived from an EMBL/GenBank/DDBJ whole genome shotgun (WGS) entry which is preliminary data.</text>
</comment>
<reference evidence="6" key="1">
    <citation type="journal article" date="2023" name="Science">
        <title>Genome structures resolve the early diversification of teleost fishes.</title>
        <authorList>
            <person name="Parey E."/>
            <person name="Louis A."/>
            <person name="Montfort J."/>
            <person name="Bouchez O."/>
            <person name="Roques C."/>
            <person name="Iampietro C."/>
            <person name="Lluch J."/>
            <person name="Castinel A."/>
            <person name="Donnadieu C."/>
            <person name="Desvignes T."/>
            <person name="Floi Bucao C."/>
            <person name="Jouanno E."/>
            <person name="Wen M."/>
            <person name="Mejri S."/>
            <person name="Dirks R."/>
            <person name="Jansen H."/>
            <person name="Henkel C."/>
            <person name="Chen W.J."/>
            <person name="Zahm M."/>
            <person name="Cabau C."/>
            <person name="Klopp C."/>
            <person name="Thompson A.W."/>
            <person name="Robinson-Rechavi M."/>
            <person name="Braasch I."/>
            <person name="Lecointre G."/>
            <person name="Bobe J."/>
            <person name="Postlethwait J.H."/>
            <person name="Berthelot C."/>
            <person name="Roest Crollius H."/>
            <person name="Guiguen Y."/>
        </authorList>
    </citation>
    <scope>NUCLEOTIDE SEQUENCE</scope>
    <source>
        <strain evidence="6">NC1722</strain>
    </source>
</reference>
<dbReference type="CDD" id="cd19769">
    <property type="entry name" value="Bbox2_TRIM16-like"/>
    <property type="match status" value="1"/>
</dbReference>
<evidence type="ECO:0000256" key="3">
    <source>
        <dbReference type="ARBA" id="ARBA00022833"/>
    </source>
</evidence>
<proteinExistence type="predicted"/>
<dbReference type="Proteomes" id="UP001221898">
    <property type="component" value="Unassembled WGS sequence"/>
</dbReference>
<protein>
    <recommendedName>
        <fullName evidence="5">B box-type domain-containing protein</fullName>
    </recommendedName>
</protein>
<dbReference type="SUPFAM" id="SSF57845">
    <property type="entry name" value="B-box zinc-binding domain"/>
    <property type="match status" value="1"/>
</dbReference>
<accession>A0AAD7R1U7</accession>
<evidence type="ECO:0000256" key="2">
    <source>
        <dbReference type="ARBA" id="ARBA00022771"/>
    </source>
</evidence>
<evidence type="ECO:0000256" key="1">
    <source>
        <dbReference type="ARBA" id="ARBA00022723"/>
    </source>
</evidence>
<dbReference type="Pfam" id="PF00643">
    <property type="entry name" value="zf-B_box"/>
    <property type="match status" value="1"/>
</dbReference>
<keyword evidence="7" id="KW-1185">Reference proteome</keyword>
<gene>
    <name evidence="6" type="ORF">AAFF_G00057420</name>
</gene>
<keyword evidence="2 4" id="KW-0863">Zinc-finger</keyword>
<feature type="non-terminal residue" evidence="6">
    <location>
        <position position="1"/>
    </location>
</feature>
<feature type="domain" description="B box-type" evidence="5">
    <location>
        <begin position="122"/>
        <end position="162"/>
    </location>
</feature>
<dbReference type="InterPro" id="IPR000315">
    <property type="entry name" value="Znf_B-box"/>
</dbReference>
<name>A0AAD7R1U7_9TELE</name>
<dbReference type="PANTHER" id="PTHR25465:SF5">
    <property type="entry name" value="E3 UBIQUITIN_ISG15 LIGASE TRIM25-RELATED"/>
    <property type="match status" value="1"/>
</dbReference>
<dbReference type="PROSITE" id="PS50119">
    <property type="entry name" value="ZF_BBOX"/>
    <property type="match status" value="1"/>
</dbReference>
<dbReference type="InterPro" id="IPR051051">
    <property type="entry name" value="E3_ubiq-ligase_TRIM/RNF"/>
</dbReference>
<evidence type="ECO:0000313" key="7">
    <source>
        <dbReference type="Proteomes" id="UP001221898"/>
    </source>
</evidence>
<evidence type="ECO:0000313" key="6">
    <source>
        <dbReference type="EMBL" id="KAJ8357886.1"/>
    </source>
</evidence>
<keyword evidence="3" id="KW-0862">Zinc</keyword>
<dbReference type="Gene3D" id="4.10.830.40">
    <property type="match status" value="1"/>
</dbReference>
<sequence>MSRPREEEGLKAAELKTRDDVTDAEIKRVQLERAGSPVPSCLSVKSDWSMDNPFDFRGGRYPPDESGVWPGGVACDICTERKVRAVKFCVTCAASYCEKHIRSQYTVPALQRHTLQEATGDLQYRLCQQHHRPVKLFCNTDQTPSCSQCSVQTHRGHDVDREGTKQSGTQ</sequence>
<dbReference type="GO" id="GO:0008270">
    <property type="term" value="F:zinc ion binding"/>
    <property type="evidence" value="ECO:0007669"/>
    <property type="project" value="UniProtKB-KW"/>
</dbReference>
<keyword evidence="1" id="KW-0479">Metal-binding</keyword>